<dbReference type="EMBL" id="ML976991">
    <property type="protein sequence ID" value="KAF1956782.1"/>
    <property type="molecule type" value="Genomic_DNA"/>
</dbReference>
<name>A0A6A5TYS4_9PLEO</name>
<protein>
    <submittedName>
        <fullName evidence="1">Uncharacterized protein</fullName>
    </submittedName>
</protein>
<evidence type="ECO:0000313" key="1">
    <source>
        <dbReference type="EMBL" id="KAF1956782.1"/>
    </source>
</evidence>
<proteinExistence type="predicted"/>
<gene>
    <name evidence="1" type="ORF">CC80DRAFT_65457</name>
</gene>
<reference evidence="1" key="1">
    <citation type="journal article" date="2020" name="Stud. Mycol.">
        <title>101 Dothideomycetes genomes: a test case for predicting lifestyles and emergence of pathogens.</title>
        <authorList>
            <person name="Haridas S."/>
            <person name="Albert R."/>
            <person name="Binder M."/>
            <person name="Bloem J."/>
            <person name="Labutti K."/>
            <person name="Salamov A."/>
            <person name="Andreopoulos B."/>
            <person name="Baker S."/>
            <person name="Barry K."/>
            <person name="Bills G."/>
            <person name="Bluhm B."/>
            <person name="Cannon C."/>
            <person name="Castanera R."/>
            <person name="Culley D."/>
            <person name="Daum C."/>
            <person name="Ezra D."/>
            <person name="Gonzalez J."/>
            <person name="Henrissat B."/>
            <person name="Kuo A."/>
            <person name="Liang C."/>
            <person name="Lipzen A."/>
            <person name="Lutzoni F."/>
            <person name="Magnuson J."/>
            <person name="Mondo S."/>
            <person name="Nolan M."/>
            <person name="Ohm R."/>
            <person name="Pangilinan J."/>
            <person name="Park H.-J."/>
            <person name="Ramirez L."/>
            <person name="Alfaro M."/>
            <person name="Sun H."/>
            <person name="Tritt A."/>
            <person name="Yoshinaga Y."/>
            <person name="Zwiers L.-H."/>
            <person name="Turgeon B."/>
            <person name="Goodwin S."/>
            <person name="Spatafora J."/>
            <person name="Crous P."/>
            <person name="Grigoriev I."/>
        </authorList>
    </citation>
    <scope>NUCLEOTIDE SEQUENCE</scope>
    <source>
        <strain evidence="1">CBS 675.92</strain>
    </source>
</reference>
<dbReference type="AlphaFoldDB" id="A0A6A5TYS4"/>
<accession>A0A6A5TYS4</accession>
<evidence type="ECO:0000313" key="2">
    <source>
        <dbReference type="Proteomes" id="UP000800035"/>
    </source>
</evidence>
<dbReference type="Proteomes" id="UP000800035">
    <property type="component" value="Unassembled WGS sequence"/>
</dbReference>
<sequence length="128" mass="14246">MPPAKVVATCLPSGATAMVCVHSACRQLLRYYPSLSFILMQRNEMLTSYNRLHFLLPSAVTRSPALLSPAIYLRWREARTRQTSHKPTEAASERYPTHEAISSSGDTCRLLLCQVYHAGLHNSAANTD</sequence>
<keyword evidence="2" id="KW-1185">Reference proteome</keyword>
<organism evidence="1 2">
    <name type="scientific">Byssothecium circinans</name>
    <dbReference type="NCBI Taxonomy" id="147558"/>
    <lineage>
        <taxon>Eukaryota</taxon>
        <taxon>Fungi</taxon>
        <taxon>Dikarya</taxon>
        <taxon>Ascomycota</taxon>
        <taxon>Pezizomycotina</taxon>
        <taxon>Dothideomycetes</taxon>
        <taxon>Pleosporomycetidae</taxon>
        <taxon>Pleosporales</taxon>
        <taxon>Massarineae</taxon>
        <taxon>Massarinaceae</taxon>
        <taxon>Byssothecium</taxon>
    </lineage>
</organism>